<dbReference type="SMART" id="SM00906">
    <property type="entry name" value="Fungal_trans"/>
    <property type="match status" value="1"/>
</dbReference>
<dbReference type="OrthoDB" id="4161332at2759"/>
<dbReference type="Proteomes" id="UP000054771">
    <property type="component" value="Unassembled WGS sequence"/>
</dbReference>
<feature type="domain" description="Xylanolytic transcriptional activator regulatory" evidence="2">
    <location>
        <begin position="112"/>
        <end position="184"/>
    </location>
</feature>
<organism evidence="3 4">
    <name type="scientific">Aspergillus calidoustus</name>
    <dbReference type="NCBI Taxonomy" id="454130"/>
    <lineage>
        <taxon>Eukaryota</taxon>
        <taxon>Fungi</taxon>
        <taxon>Dikarya</taxon>
        <taxon>Ascomycota</taxon>
        <taxon>Pezizomycotina</taxon>
        <taxon>Eurotiomycetes</taxon>
        <taxon>Eurotiomycetidae</taxon>
        <taxon>Eurotiales</taxon>
        <taxon>Aspergillaceae</taxon>
        <taxon>Aspergillus</taxon>
        <taxon>Aspergillus subgen. Nidulantes</taxon>
    </lineage>
</organism>
<dbReference type="AlphaFoldDB" id="A0A0U5GED2"/>
<dbReference type="InterPro" id="IPR007219">
    <property type="entry name" value="XnlR_reg_dom"/>
</dbReference>
<keyword evidence="1" id="KW-0539">Nucleus</keyword>
<dbReference type="Pfam" id="PF04082">
    <property type="entry name" value="Fungal_trans"/>
    <property type="match status" value="1"/>
</dbReference>
<dbReference type="PANTHER" id="PTHR47425:SF2">
    <property type="entry name" value="FARB-RELATED"/>
    <property type="match status" value="1"/>
</dbReference>
<dbReference type="GO" id="GO:0006351">
    <property type="term" value="P:DNA-templated transcription"/>
    <property type="evidence" value="ECO:0007669"/>
    <property type="project" value="InterPro"/>
</dbReference>
<dbReference type="GO" id="GO:0008270">
    <property type="term" value="F:zinc ion binding"/>
    <property type="evidence" value="ECO:0007669"/>
    <property type="project" value="InterPro"/>
</dbReference>
<evidence type="ECO:0000313" key="3">
    <source>
        <dbReference type="EMBL" id="CEL10214.1"/>
    </source>
</evidence>
<dbReference type="STRING" id="454130.A0A0U5GED2"/>
<sequence>MDVLVRHYFLYVHPFCPVLDEAVFWRDYKRTGDSARRIPLLQLRAMIFSASCFVPADVAIRCGYDSLLNARDDLYTKAKALYDSGLENDPMTASRAALLLTFYCSDFDVDANSEWLRLAIREARAAQACHLQSKGLASDPDQTDFRRLWWSCLIRDRTLALGMRRPLQITGGDSYPHMLTTDDVSDEIFGSVVYTYEVKSALFELLTSLCHFATAVTELATIAFPPAGDASSCIENPCAELDKLGCARSALLLWELDWISYMEGKNSSLHPSIPLFSSLLSIHYQSARVALCNRTCFVLNEVNDYRARYRQQLQLCRSELIGAVASVAAHVRQLMVIEAVDKLPLSIAAYTTTPYILLSINSQSNVKQSQELLLLFSAVNRALSTRYHLKRVSDLTSRALWLSKLLKESSEEERSDIPRHSNLFTLSLKQYTQLLQYIDGSMSIPRDSARETEALYAAASYIPRGLRAYATPEPVGDTLTPVWLEAMGNFFFGPGNGLALSLCRSPGGEDVETPVGAKWDFNDMFRVSLRLPWELETSLSPGNV</sequence>
<keyword evidence="4" id="KW-1185">Reference proteome</keyword>
<dbReference type="EMBL" id="CDMC01000017">
    <property type="protein sequence ID" value="CEL10214.1"/>
    <property type="molecule type" value="Genomic_DNA"/>
</dbReference>
<dbReference type="OMA" id="NELCINP"/>
<reference evidence="4" key="1">
    <citation type="journal article" date="2016" name="Genome Announc.">
        <title>Draft genome sequences of fungus Aspergillus calidoustus.</title>
        <authorList>
            <person name="Horn F."/>
            <person name="Linde J."/>
            <person name="Mattern D.J."/>
            <person name="Walther G."/>
            <person name="Guthke R."/>
            <person name="Scherlach K."/>
            <person name="Martin K."/>
            <person name="Brakhage A.A."/>
            <person name="Petzke L."/>
            <person name="Valiante V."/>
        </authorList>
    </citation>
    <scope>NUCLEOTIDE SEQUENCE [LARGE SCALE GENOMIC DNA]</scope>
    <source>
        <strain evidence="4">SF006504</strain>
    </source>
</reference>
<proteinExistence type="predicted"/>
<evidence type="ECO:0000259" key="2">
    <source>
        <dbReference type="SMART" id="SM00906"/>
    </source>
</evidence>
<name>A0A0U5GED2_ASPCI</name>
<protein>
    <recommendedName>
        <fullName evidence="2">Xylanolytic transcriptional activator regulatory domain-containing protein</fullName>
    </recommendedName>
</protein>
<dbReference type="GO" id="GO:0003677">
    <property type="term" value="F:DNA binding"/>
    <property type="evidence" value="ECO:0007669"/>
    <property type="project" value="InterPro"/>
</dbReference>
<accession>A0A0U5GED2</accession>
<dbReference type="CDD" id="cd12148">
    <property type="entry name" value="fungal_TF_MHR"/>
    <property type="match status" value="1"/>
</dbReference>
<dbReference type="PANTHER" id="PTHR47425">
    <property type="entry name" value="FARB-RELATED"/>
    <property type="match status" value="1"/>
</dbReference>
<dbReference type="InterPro" id="IPR052761">
    <property type="entry name" value="Fungal_Detox/Toxin_TFs"/>
</dbReference>
<gene>
    <name evidence="3" type="ORF">ASPCAL13338</name>
</gene>
<evidence type="ECO:0000313" key="4">
    <source>
        <dbReference type="Proteomes" id="UP000054771"/>
    </source>
</evidence>
<evidence type="ECO:0000256" key="1">
    <source>
        <dbReference type="ARBA" id="ARBA00023242"/>
    </source>
</evidence>